<dbReference type="KEGG" id="puo:RZN69_21250"/>
<feature type="domain" description="Sodium symporter small subunit" evidence="2">
    <location>
        <begin position="20"/>
        <end position="96"/>
    </location>
</feature>
<keyword evidence="4" id="KW-1185">Reference proteome</keyword>
<accession>A0AAQ3LC48</accession>
<name>A0AAQ3LC48_9BACT</name>
<dbReference type="RefSeq" id="WP_317833564.1">
    <property type="nucleotide sequence ID" value="NZ_CP136920.1"/>
</dbReference>
<dbReference type="Proteomes" id="UP001304300">
    <property type="component" value="Chromosome"/>
</dbReference>
<dbReference type="AlphaFoldDB" id="A0AAQ3LC48"/>
<evidence type="ECO:0000259" key="2">
    <source>
        <dbReference type="Pfam" id="PF13937"/>
    </source>
</evidence>
<feature type="transmembrane region" description="Helical" evidence="1">
    <location>
        <begin position="68"/>
        <end position="87"/>
    </location>
</feature>
<keyword evidence="1" id="KW-1133">Transmembrane helix</keyword>
<evidence type="ECO:0000313" key="4">
    <source>
        <dbReference type="Proteomes" id="UP001304300"/>
    </source>
</evidence>
<keyword evidence="1" id="KW-0472">Membrane</keyword>
<feature type="transmembrane region" description="Helical" evidence="1">
    <location>
        <begin position="27"/>
        <end position="48"/>
    </location>
</feature>
<dbReference type="InterPro" id="IPR019886">
    <property type="entry name" value="Na_symporter_ssu"/>
</dbReference>
<sequence length="109" mass="12189">MINKNYPSERLKPEAAASLKSYWRKNLLLMGVLLLVWAFAGLGCGIIFADTLNQYNLPGTGYPLGFWFAHQGAIIIFVLIILIYALAMNRLDRVHHEELTALSRKGGAK</sequence>
<protein>
    <submittedName>
        <fullName evidence="3">DUF4212 domain-containing protein</fullName>
    </submittedName>
</protein>
<evidence type="ECO:0000256" key="1">
    <source>
        <dbReference type="SAM" id="Phobius"/>
    </source>
</evidence>
<dbReference type="Pfam" id="PF13937">
    <property type="entry name" value="DUF4212"/>
    <property type="match status" value="1"/>
</dbReference>
<dbReference type="EMBL" id="CP136920">
    <property type="protein sequence ID" value="WOO41155.1"/>
    <property type="molecule type" value="Genomic_DNA"/>
</dbReference>
<dbReference type="NCBIfam" id="TIGR03647">
    <property type="entry name" value="Na_symport_sm"/>
    <property type="match status" value="1"/>
</dbReference>
<proteinExistence type="predicted"/>
<organism evidence="3 4">
    <name type="scientific">Rubellicoccus peritrichatus</name>
    <dbReference type="NCBI Taxonomy" id="3080537"/>
    <lineage>
        <taxon>Bacteria</taxon>
        <taxon>Pseudomonadati</taxon>
        <taxon>Verrucomicrobiota</taxon>
        <taxon>Opitutia</taxon>
        <taxon>Puniceicoccales</taxon>
        <taxon>Cerasicoccaceae</taxon>
        <taxon>Rubellicoccus</taxon>
    </lineage>
</organism>
<reference evidence="3 4" key="1">
    <citation type="submission" date="2023-10" db="EMBL/GenBank/DDBJ databases">
        <title>Rubellicoccus peritrichatus gen. nov., sp. nov., isolated from an algae of coral reef tank.</title>
        <authorList>
            <person name="Luo J."/>
        </authorList>
    </citation>
    <scope>NUCLEOTIDE SEQUENCE [LARGE SCALE GENOMIC DNA]</scope>
    <source>
        <strain evidence="3 4">CR14</strain>
    </source>
</reference>
<keyword evidence="1" id="KW-0812">Transmembrane</keyword>
<evidence type="ECO:0000313" key="3">
    <source>
        <dbReference type="EMBL" id="WOO41155.1"/>
    </source>
</evidence>
<gene>
    <name evidence="3" type="ORF">RZN69_21250</name>
</gene>